<evidence type="ECO:0000259" key="2">
    <source>
        <dbReference type="Pfam" id="PF08595"/>
    </source>
</evidence>
<dbReference type="GO" id="GO:0005829">
    <property type="term" value="C:cytosol"/>
    <property type="evidence" value="ECO:0007669"/>
    <property type="project" value="TreeGrafter"/>
</dbReference>
<keyword evidence="4" id="KW-1185">Reference proteome</keyword>
<dbReference type="AlphaFoldDB" id="A0A136JIY2"/>
<feature type="compositionally biased region" description="Basic and acidic residues" evidence="1">
    <location>
        <begin position="437"/>
        <end position="450"/>
    </location>
</feature>
<dbReference type="GO" id="GO:0033698">
    <property type="term" value="C:Rpd3L complex"/>
    <property type="evidence" value="ECO:0007669"/>
    <property type="project" value="TreeGrafter"/>
</dbReference>
<feature type="domain" description="Transcriptional regulatory protein RXT2 N-terminal" evidence="2">
    <location>
        <begin position="37"/>
        <end position="177"/>
    </location>
</feature>
<dbReference type="OrthoDB" id="2405722at2759"/>
<dbReference type="PANTHER" id="PTHR28232">
    <property type="entry name" value="TRANSCRIPTIONAL REGULATORY PROTEIN RXT2"/>
    <property type="match status" value="1"/>
</dbReference>
<dbReference type="Pfam" id="PF08595">
    <property type="entry name" value="RXT2_N"/>
    <property type="match status" value="1"/>
</dbReference>
<organism evidence="3 4">
    <name type="scientific">Microdochium bolleyi</name>
    <dbReference type="NCBI Taxonomy" id="196109"/>
    <lineage>
        <taxon>Eukaryota</taxon>
        <taxon>Fungi</taxon>
        <taxon>Dikarya</taxon>
        <taxon>Ascomycota</taxon>
        <taxon>Pezizomycotina</taxon>
        <taxon>Sordariomycetes</taxon>
        <taxon>Xylariomycetidae</taxon>
        <taxon>Xylariales</taxon>
        <taxon>Microdochiaceae</taxon>
        <taxon>Microdochium</taxon>
    </lineage>
</organism>
<dbReference type="InterPro" id="IPR039602">
    <property type="entry name" value="Rxt2"/>
</dbReference>
<reference evidence="4" key="1">
    <citation type="submission" date="2016-02" db="EMBL/GenBank/DDBJ databases">
        <title>Draft genome sequence of Microdochium bolleyi, a fungal endophyte of beachgrass.</title>
        <authorList>
            <consortium name="DOE Joint Genome Institute"/>
            <person name="David A.S."/>
            <person name="May G."/>
            <person name="Haridas S."/>
            <person name="Lim J."/>
            <person name="Wang M."/>
            <person name="Labutti K."/>
            <person name="Lipzen A."/>
            <person name="Barry K."/>
            <person name="Grigoriev I.V."/>
        </authorList>
    </citation>
    <scope>NUCLEOTIDE SEQUENCE [LARGE SCALE GENOMIC DNA]</scope>
    <source>
        <strain evidence="4">J235TASD1</strain>
    </source>
</reference>
<proteinExistence type="predicted"/>
<accession>A0A136JIY2</accession>
<dbReference type="STRING" id="196109.A0A136JIY2"/>
<evidence type="ECO:0000313" key="3">
    <source>
        <dbReference type="EMBL" id="KXJ97097.1"/>
    </source>
</evidence>
<sequence length="469" mass="52442">MASQAVLFAETIMAMKKAKKRRAYESESDSEVEHPGNRGQKFKKRSRFVHEGQLAPPTGPDMYREIINHAGYRRAIISRNMPLYDDDGYEVDSEEDDERIQDLLEEAANFDPYATVRLENILAPLTSVTDLPTHSTLSRPYTSKTLTELTTQGCNIMHKENAALWKIKHLQTKLIGDHTWVPCEAMLGENDIELFREEDLVATSESRSIQGTGSKAGETNGLPKEHESNGIPREVRSGHDTTEQSEAADASMTDVGENVRLDEVNGVEKAGIAVSDKVNNDGDEIMEDRAAESEGTKTRSRNNEDEKSDGPLPLKADAITNGAGSALPKADEAASSFGRPATPDSLSQYDIHPFFLAPPSARPDRDLGIPEAEAEDVRRLLQLYVQKQEEVCRGAKRLYHGLLRAERMRRTVLSWSKHEAHVGPNGDMSDGEDWYDKEEWGLDEDLKKGQDEEEEDTTQPAKKRTRTHR</sequence>
<feature type="region of interest" description="Disordered" evidence="1">
    <location>
        <begin position="203"/>
        <end position="258"/>
    </location>
</feature>
<feature type="compositionally biased region" description="Basic and acidic residues" evidence="1">
    <location>
        <begin position="287"/>
        <end position="309"/>
    </location>
</feature>
<dbReference type="FunCoup" id="A0A136JIY2">
    <property type="interactions" value="120"/>
</dbReference>
<dbReference type="InterPro" id="IPR013904">
    <property type="entry name" value="RXT2_N"/>
</dbReference>
<feature type="compositionally biased region" description="Polar residues" evidence="1">
    <location>
        <begin position="203"/>
        <end position="213"/>
    </location>
</feature>
<protein>
    <submittedName>
        <fullName evidence="3">RXT2-like protein</fullName>
    </submittedName>
</protein>
<dbReference type="Proteomes" id="UP000070501">
    <property type="component" value="Unassembled WGS sequence"/>
</dbReference>
<feature type="compositionally biased region" description="Basic and acidic residues" evidence="1">
    <location>
        <begin position="223"/>
        <end position="242"/>
    </location>
</feature>
<feature type="region of interest" description="Disordered" evidence="1">
    <location>
        <begin position="23"/>
        <end position="45"/>
    </location>
</feature>
<dbReference type="EMBL" id="KQ964245">
    <property type="protein sequence ID" value="KXJ97097.1"/>
    <property type="molecule type" value="Genomic_DNA"/>
</dbReference>
<feature type="region of interest" description="Disordered" evidence="1">
    <location>
        <begin position="272"/>
        <end position="344"/>
    </location>
</feature>
<gene>
    <name evidence="3" type="ORF">Micbo1qcDRAFT_5315</name>
</gene>
<feature type="region of interest" description="Disordered" evidence="1">
    <location>
        <begin position="420"/>
        <end position="469"/>
    </location>
</feature>
<dbReference type="InParanoid" id="A0A136JIY2"/>
<evidence type="ECO:0000256" key="1">
    <source>
        <dbReference type="SAM" id="MobiDB-lite"/>
    </source>
</evidence>
<name>A0A136JIY2_9PEZI</name>
<evidence type="ECO:0000313" key="4">
    <source>
        <dbReference type="Proteomes" id="UP000070501"/>
    </source>
</evidence>
<dbReference type="PANTHER" id="PTHR28232:SF1">
    <property type="entry name" value="TRANSCRIPTIONAL REGULATORY PROTEIN RXT2"/>
    <property type="match status" value="1"/>
</dbReference>